<evidence type="ECO:0000256" key="6">
    <source>
        <dbReference type="ARBA" id="ARBA00022827"/>
    </source>
</evidence>
<dbReference type="PANTHER" id="PTHR11103">
    <property type="entry name" value="SLR1189 PROTEIN"/>
    <property type="match status" value="1"/>
</dbReference>
<dbReference type="Proteomes" id="UP000224563">
    <property type="component" value="Unassembled WGS sequence"/>
</dbReference>
<reference evidence="10 11" key="2">
    <citation type="submission" date="2017-10" db="EMBL/GenBank/DDBJ databases">
        <authorList>
            <person name="Banno H."/>
            <person name="Chua N.-H."/>
        </authorList>
    </citation>
    <scope>NUCLEOTIDE SEQUENCE [LARGE SCALE GENOMIC DNA]</scope>
    <source>
        <strain evidence="10 11">JK623</strain>
    </source>
</reference>
<dbReference type="AlphaFoldDB" id="A0A2G3DZB7"/>
<evidence type="ECO:0000313" key="11">
    <source>
        <dbReference type="Proteomes" id="UP000224563"/>
    </source>
</evidence>
<keyword evidence="8" id="KW-0479">Metal-binding</keyword>
<keyword evidence="6" id="KW-0274">FAD</keyword>
<dbReference type="InterPro" id="IPR003171">
    <property type="entry name" value="Mehydrof_redctse-like"/>
</dbReference>
<keyword evidence="7" id="KW-0560">Oxidoreductase</keyword>
<dbReference type="GO" id="GO:0008168">
    <property type="term" value="F:methyltransferase activity"/>
    <property type="evidence" value="ECO:0007669"/>
    <property type="project" value="UniProtKB-UniRule"/>
</dbReference>
<evidence type="ECO:0000256" key="4">
    <source>
        <dbReference type="ARBA" id="ARBA00022630"/>
    </source>
</evidence>
<feature type="binding site" evidence="8">
    <location>
        <position position="264"/>
    </location>
    <ligand>
        <name>Zn(2+)</name>
        <dbReference type="ChEBI" id="CHEBI:29105"/>
    </ligand>
</feature>
<dbReference type="GO" id="GO:0032259">
    <property type="term" value="P:methylation"/>
    <property type="evidence" value="ECO:0007669"/>
    <property type="project" value="UniProtKB-KW"/>
</dbReference>
<dbReference type="GO" id="GO:0035999">
    <property type="term" value="P:tetrahydrofolate interconversion"/>
    <property type="evidence" value="ECO:0007669"/>
    <property type="project" value="UniProtKB-UniPathway"/>
</dbReference>
<comment type="caution">
    <text evidence="10">The sequence shown here is derived from an EMBL/GenBank/DDBJ whole genome shotgun (WGS) entry which is preliminary data.</text>
</comment>
<keyword evidence="5 8" id="KW-0808">Transferase</keyword>
<evidence type="ECO:0000313" key="10">
    <source>
        <dbReference type="EMBL" id="PHU36223.1"/>
    </source>
</evidence>
<organism evidence="10 11">
    <name type="scientific">Agathobacter ruminis</name>
    <dbReference type="NCBI Taxonomy" id="1712665"/>
    <lineage>
        <taxon>Bacteria</taxon>
        <taxon>Bacillati</taxon>
        <taxon>Bacillota</taxon>
        <taxon>Clostridia</taxon>
        <taxon>Lachnospirales</taxon>
        <taxon>Lachnospiraceae</taxon>
        <taxon>Agathobacter</taxon>
    </lineage>
</organism>
<evidence type="ECO:0000256" key="7">
    <source>
        <dbReference type="ARBA" id="ARBA00023002"/>
    </source>
</evidence>
<reference evidence="10 11" key="1">
    <citation type="submission" date="2017-10" db="EMBL/GenBank/DDBJ databases">
        <title>Resolving the taxonomy of Roseburia spp., Eubacterium rectale and Agathobacter spp. through phylogenomic analysis.</title>
        <authorList>
            <person name="Sheridan P.O."/>
            <person name="Walker A.W."/>
            <person name="Duncan S.H."/>
            <person name="Scott K.P."/>
            <person name="Toole P.W.O."/>
            <person name="Luis P."/>
            <person name="Flint H.J."/>
        </authorList>
    </citation>
    <scope>NUCLEOTIDE SEQUENCE [LARGE SCALE GENOMIC DNA]</scope>
    <source>
        <strain evidence="10 11">JK623</strain>
    </source>
</reference>
<keyword evidence="4" id="KW-0285">Flavoprotein</keyword>
<dbReference type="GO" id="GO:0004489">
    <property type="term" value="F:methylenetetrahydrofolate reductase [NAD(P)H] activity"/>
    <property type="evidence" value="ECO:0007669"/>
    <property type="project" value="InterPro"/>
</dbReference>
<evidence type="ECO:0000256" key="8">
    <source>
        <dbReference type="PROSITE-ProRule" id="PRU00333"/>
    </source>
</evidence>
<dbReference type="InterPro" id="IPR029041">
    <property type="entry name" value="FAD-linked_oxidoreductase-like"/>
</dbReference>
<evidence type="ECO:0000256" key="2">
    <source>
        <dbReference type="ARBA" id="ARBA00004777"/>
    </source>
</evidence>
<dbReference type="InterPro" id="IPR019825">
    <property type="entry name" value="Lectin_legB_Mn/Ca_BS"/>
</dbReference>
<dbReference type="PANTHER" id="PTHR11103:SF18">
    <property type="entry name" value="SLR1189 PROTEIN"/>
    <property type="match status" value="1"/>
</dbReference>
<dbReference type="Pfam" id="PF02574">
    <property type="entry name" value="S-methyl_trans"/>
    <property type="match status" value="1"/>
</dbReference>
<sequence length="598" mass="67012">MQEIREYIKEHNLLFDGGFGTYYTQRFQTDIQNCEKENLIHPQQVKSVHSAYIEAGARAIKTNTFHCFDQDRQMQEQVIRRAYAIAKEAVEESGEDVYIFADFGPAQGETNEQCEAYFTSAIDVFLEEGATNFLFETQSANNGLLPAIAYLKERQPNAFVLVSFGVMPDGYSAEGCYYQSLMREFLESGLVDYIGLNCVSSPKHLGMLVERLSVEERRRMSLMPNAGYPVVRGFRTFFDGSVDYYAKQMRILAEKGIPILGGCCGTTPKHIAGVARELAQMEQYTIADELEANQKQQVRTRVEVAPDNRLLAKLKSGKKVIAVEFDSPKNADVSKFMEAAAQLQQSGIDAMTIADCPIAVARMDSTLLACKVKRELDLDIIPHMTCRDRNTNATKALLLGAHAEGVRNVLFITGDPIPTAQRDEVKQVYQFNSRKMMGYVNSLNDELFAEAPMAMFGALNVNAVNFDVELKRAQQKMQEGCIGFLTQPVMTEESMENIRLARKTLEGAYILGGIIPVVSERNARFMNEEINGITIPQEMIDAYVGADRKEGERLGITFSCRIAEKIAPFVDGFYFMTPFGRVSLISQIIQTILLKNCD</sequence>
<comment type="cofactor">
    <cofactor evidence="1">
        <name>FAD</name>
        <dbReference type="ChEBI" id="CHEBI:57692"/>
    </cofactor>
</comment>
<dbReference type="NCBIfam" id="NF006396">
    <property type="entry name" value="PRK08645.1"/>
    <property type="match status" value="1"/>
</dbReference>
<evidence type="ECO:0000256" key="1">
    <source>
        <dbReference type="ARBA" id="ARBA00001974"/>
    </source>
</evidence>
<proteinExistence type="predicted"/>
<dbReference type="SUPFAM" id="SSF82282">
    <property type="entry name" value="Homocysteine S-methyltransferase"/>
    <property type="match status" value="1"/>
</dbReference>
<evidence type="ECO:0000256" key="3">
    <source>
        <dbReference type="ARBA" id="ARBA00022603"/>
    </source>
</evidence>
<feature type="domain" description="Hcy-binding" evidence="9">
    <location>
        <begin position="1"/>
        <end position="278"/>
    </location>
</feature>
<dbReference type="GO" id="GO:0006555">
    <property type="term" value="P:methionine metabolic process"/>
    <property type="evidence" value="ECO:0007669"/>
    <property type="project" value="InterPro"/>
</dbReference>
<comment type="cofactor">
    <cofactor evidence="8">
        <name>Zn(2+)</name>
        <dbReference type="ChEBI" id="CHEBI:29105"/>
    </cofactor>
</comment>
<comment type="pathway">
    <text evidence="2">One-carbon metabolism; tetrahydrofolate interconversion.</text>
</comment>
<dbReference type="Gene3D" id="3.20.20.220">
    <property type="match status" value="1"/>
</dbReference>
<name>A0A2G3DZB7_9FIRM</name>
<dbReference type="Pfam" id="PF02219">
    <property type="entry name" value="MTHFR"/>
    <property type="match status" value="1"/>
</dbReference>
<keyword evidence="11" id="KW-1185">Reference proteome</keyword>
<accession>A0A2G3DZB7</accession>
<keyword evidence="3 8" id="KW-0489">Methyltransferase</keyword>
<protein>
    <submittedName>
        <fullName evidence="10">Bifunctional homocysteine S-methyltransferase/methylenetetrahydrofolate reductase</fullName>
    </submittedName>
</protein>
<dbReference type="Gene3D" id="3.20.20.330">
    <property type="entry name" value="Homocysteine-binding-like domain"/>
    <property type="match status" value="1"/>
</dbReference>
<dbReference type="CDD" id="cd00537">
    <property type="entry name" value="MTHFR"/>
    <property type="match status" value="1"/>
</dbReference>
<gene>
    <name evidence="10" type="ORF">CSX02_13130</name>
</gene>
<dbReference type="InterPro" id="IPR036589">
    <property type="entry name" value="HCY_dom_sf"/>
</dbReference>
<evidence type="ECO:0000259" key="9">
    <source>
        <dbReference type="PROSITE" id="PS50970"/>
    </source>
</evidence>
<dbReference type="PROSITE" id="PS50970">
    <property type="entry name" value="HCY"/>
    <property type="match status" value="1"/>
</dbReference>
<dbReference type="GO" id="GO:0046872">
    <property type="term" value="F:metal ion binding"/>
    <property type="evidence" value="ECO:0007669"/>
    <property type="project" value="UniProtKB-KW"/>
</dbReference>
<dbReference type="EMBL" id="PDYG01000135">
    <property type="protein sequence ID" value="PHU36223.1"/>
    <property type="molecule type" value="Genomic_DNA"/>
</dbReference>
<dbReference type="SUPFAM" id="SSF51730">
    <property type="entry name" value="FAD-linked oxidoreductase"/>
    <property type="match status" value="1"/>
</dbReference>
<dbReference type="InterPro" id="IPR003726">
    <property type="entry name" value="HCY_dom"/>
</dbReference>
<feature type="binding site" evidence="8">
    <location>
        <position position="263"/>
    </location>
    <ligand>
        <name>Zn(2+)</name>
        <dbReference type="ChEBI" id="CHEBI:29105"/>
    </ligand>
</feature>
<evidence type="ECO:0000256" key="5">
    <source>
        <dbReference type="ARBA" id="ARBA00022679"/>
    </source>
</evidence>
<dbReference type="RefSeq" id="WP_099387013.1">
    <property type="nucleotide sequence ID" value="NZ_JANSWH010000092.1"/>
</dbReference>
<dbReference type="UniPathway" id="UPA00193"/>
<keyword evidence="8" id="KW-0862">Zinc</keyword>
<dbReference type="PROSITE" id="PS00307">
    <property type="entry name" value="LECTIN_LEGUME_BETA"/>
    <property type="match status" value="1"/>
</dbReference>
<feature type="binding site" evidence="8">
    <location>
        <position position="198"/>
    </location>
    <ligand>
        <name>Zn(2+)</name>
        <dbReference type="ChEBI" id="CHEBI:29105"/>
    </ligand>
</feature>